<evidence type="ECO:0000313" key="4">
    <source>
        <dbReference type="EMBL" id="EZH81734.1"/>
    </source>
</evidence>
<evidence type="ECO:0000256" key="1">
    <source>
        <dbReference type="ARBA" id="ARBA00009075"/>
    </source>
</evidence>
<protein>
    <submittedName>
        <fullName evidence="4">Porin</fullName>
    </submittedName>
</protein>
<dbReference type="Proteomes" id="UP000023842">
    <property type="component" value="Unassembled WGS sequence"/>
</dbReference>
<dbReference type="PANTHER" id="PTHR34596:SF2">
    <property type="entry name" value="CHITOPORIN"/>
    <property type="match status" value="1"/>
</dbReference>
<feature type="non-terminal residue" evidence="4">
    <location>
        <position position="1"/>
    </location>
</feature>
<evidence type="ECO:0000313" key="5">
    <source>
        <dbReference type="Proteomes" id="UP000023842"/>
    </source>
</evidence>
<name>A0ABN0SDV1_9GAMM</name>
<evidence type="ECO:0000256" key="2">
    <source>
        <dbReference type="ARBA" id="ARBA00022448"/>
    </source>
</evidence>
<dbReference type="InterPro" id="IPR023614">
    <property type="entry name" value="Porin_dom_sf"/>
</dbReference>
<proteinExistence type="inferred from homology"/>
<gene>
    <name evidence="4" type="ORF">AU05_09030</name>
</gene>
<reference evidence="5" key="1">
    <citation type="journal article" date="2014" name="Genome Announc.">
        <title>Draft Genome Sequence of the algae degrading bacterium Pseudomonas mendocina AD6.</title>
        <authorList>
            <person name="Barney B.M."/>
            <person name="Lenneman E.M."/>
        </authorList>
    </citation>
    <scope>NUCLEOTIDE SEQUENCE [LARGE SCALE GENOMIC DNA]</scope>
    <source>
        <strain evidence="5">AD6</strain>
    </source>
</reference>
<organism evidence="4 5">
    <name type="scientific">Ectopseudomonas composti</name>
    <dbReference type="NCBI Taxonomy" id="658457"/>
    <lineage>
        <taxon>Bacteria</taxon>
        <taxon>Pseudomonadati</taxon>
        <taxon>Pseudomonadota</taxon>
        <taxon>Gammaproteobacteria</taxon>
        <taxon>Pseudomonadales</taxon>
        <taxon>Pseudomonadaceae</taxon>
        <taxon>Ectopseudomonas</taxon>
    </lineage>
</organism>
<keyword evidence="5" id="KW-1185">Reference proteome</keyword>
<dbReference type="Pfam" id="PF03573">
    <property type="entry name" value="OprD"/>
    <property type="match status" value="1"/>
</dbReference>
<dbReference type="InterPro" id="IPR005318">
    <property type="entry name" value="OM_porin_bac"/>
</dbReference>
<dbReference type="RefSeq" id="WP_037000613.1">
    <property type="nucleotide sequence ID" value="NZ_JFJN01000027.1"/>
</dbReference>
<dbReference type="EMBL" id="JFJN01000027">
    <property type="protein sequence ID" value="EZH81734.1"/>
    <property type="molecule type" value="Genomic_DNA"/>
</dbReference>
<dbReference type="Gene3D" id="2.40.160.10">
    <property type="entry name" value="Porin"/>
    <property type="match status" value="1"/>
</dbReference>
<evidence type="ECO:0000256" key="3">
    <source>
        <dbReference type="ARBA" id="ARBA00022729"/>
    </source>
</evidence>
<keyword evidence="3" id="KW-0732">Signal</keyword>
<comment type="caution">
    <text evidence="4">The sequence shown here is derived from an EMBL/GenBank/DDBJ whole genome shotgun (WGS) entry which is preliminary data.</text>
</comment>
<sequence>VGVWHARLEDVYKQSYVQLTHSQPVGDWVLGANLGYVNGKEEGAAKAGKLDNKVYQGALTAKTGNNSFTVAYQRLSGDTKFMRIDGASGGTLVNDGFTNSYDNPEERSWQVRHDYNFAGLGIPGLTLMNRYVSGSNIHTGGRTDAEEWGRESELAYTIQEGTLKNLSVRWRNSNVRRDVGTDLHENRLIINYPLSIL</sequence>
<keyword evidence="2" id="KW-0813">Transport</keyword>
<comment type="similarity">
    <text evidence="1">Belongs to the outer membrane porin (Opr) (TC 1.B.25) family.</text>
</comment>
<accession>A0ABN0SDV1</accession>
<dbReference type="PANTHER" id="PTHR34596">
    <property type="entry name" value="CHITOPORIN"/>
    <property type="match status" value="1"/>
</dbReference>